<comment type="caution">
    <text evidence="2">The sequence shown here is derived from an EMBL/GenBank/DDBJ whole genome shotgun (WGS) entry which is preliminary data.</text>
</comment>
<dbReference type="AlphaFoldDB" id="A0A8J5KN33"/>
<proteinExistence type="predicted"/>
<dbReference type="EMBL" id="JACMSC010000014">
    <property type="protein sequence ID" value="KAG6490366.1"/>
    <property type="molecule type" value="Genomic_DNA"/>
</dbReference>
<sequence length="162" mass="17269">MPNRLGDPAVREDRVGGNQPDWRRRGPRSYSRRGVGRLLRSRKLCGRPSLPFVIGLGNTGTERVESSALRAPSSPHGFHSHGRTAACQLLCFLPAADQFFCHRNPSSPSAVAFAAVSATFAIAAAACLLPASSTVTRLYPTSTFAPTAEFPTLLLPCFASAS</sequence>
<feature type="region of interest" description="Disordered" evidence="1">
    <location>
        <begin position="1"/>
        <end position="30"/>
    </location>
</feature>
<evidence type="ECO:0000313" key="3">
    <source>
        <dbReference type="Proteomes" id="UP000734854"/>
    </source>
</evidence>
<evidence type="ECO:0000313" key="2">
    <source>
        <dbReference type="EMBL" id="KAG6490366.1"/>
    </source>
</evidence>
<protein>
    <submittedName>
        <fullName evidence="2">Uncharacterized protein</fullName>
    </submittedName>
</protein>
<accession>A0A8J5KN33</accession>
<evidence type="ECO:0000256" key="1">
    <source>
        <dbReference type="SAM" id="MobiDB-lite"/>
    </source>
</evidence>
<organism evidence="2 3">
    <name type="scientific">Zingiber officinale</name>
    <name type="common">Ginger</name>
    <name type="synonym">Amomum zingiber</name>
    <dbReference type="NCBI Taxonomy" id="94328"/>
    <lineage>
        <taxon>Eukaryota</taxon>
        <taxon>Viridiplantae</taxon>
        <taxon>Streptophyta</taxon>
        <taxon>Embryophyta</taxon>
        <taxon>Tracheophyta</taxon>
        <taxon>Spermatophyta</taxon>
        <taxon>Magnoliopsida</taxon>
        <taxon>Liliopsida</taxon>
        <taxon>Zingiberales</taxon>
        <taxon>Zingiberaceae</taxon>
        <taxon>Zingiber</taxon>
    </lineage>
</organism>
<gene>
    <name evidence="2" type="ORF">ZIOFF_051662</name>
</gene>
<name>A0A8J5KN33_ZINOF</name>
<keyword evidence="3" id="KW-1185">Reference proteome</keyword>
<dbReference type="Proteomes" id="UP000734854">
    <property type="component" value="Unassembled WGS sequence"/>
</dbReference>
<reference evidence="2 3" key="1">
    <citation type="submission" date="2020-08" db="EMBL/GenBank/DDBJ databases">
        <title>Plant Genome Project.</title>
        <authorList>
            <person name="Zhang R.-G."/>
        </authorList>
    </citation>
    <scope>NUCLEOTIDE SEQUENCE [LARGE SCALE GENOMIC DNA]</scope>
    <source>
        <tissue evidence="2">Rhizome</tissue>
    </source>
</reference>